<evidence type="ECO:0000313" key="1">
    <source>
        <dbReference type="EMBL" id="MDQ0319002.1"/>
    </source>
</evidence>
<gene>
    <name evidence="1" type="ORF">QO002_001140</name>
</gene>
<accession>A0ABU0BL86</accession>
<sequence>MSDDVDAFAQVKTPQKYKPRERAELGLVFDTLDLPSGEFLLAAQAWQLCRRGEDDPNRFGIFDEGGFWFIASNMIRDLASLNKVEMLPWDDWGAMPSPDAEISTEELRRFDHLAEVLLDPDRHGEELRLLYGAPGFGMPGEVFNAVRQVRETVSVAQ</sequence>
<evidence type="ECO:0008006" key="3">
    <source>
        <dbReference type="Google" id="ProtNLM"/>
    </source>
</evidence>
<keyword evidence="2" id="KW-1185">Reference proteome</keyword>
<name>A0ABU0BL86_9HYPH</name>
<comment type="caution">
    <text evidence="1">The sequence shown here is derived from an EMBL/GenBank/DDBJ whole genome shotgun (WGS) entry which is preliminary data.</text>
</comment>
<evidence type="ECO:0000313" key="2">
    <source>
        <dbReference type="Proteomes" id="UP001230207"/>
    </source>
</evidence>
<organism evidence="1 2">
    <name type="scientific">Pararhizobium capsulatum DSM 1112</name>
    <dbReference type="NCBI Taxonomy" id="1121113"/>
    <lineage>
        <taxon>Bacteria</taxon>
        <taxon>Pseudomonadati</taxon>
        <taxon>Pseudomonadota</taxon>
        <taxon>Alphaproteobacteria</taxon>
        <taxon>Hyphomicrobiales</taxon>
        <taxon>Rhizobiaceae</taxon>
        <taxon>Rhizobium/Agrobacterium group</taxon>
        <taxon>Pararhizobium</taxon>
    </lineage>
</organism>
<dbReference type="RefSeq" id="WP_307227523.1">
    <property type="nucleotide sequence ID" value="NZ_JAUSVF010000001.1"/>
</dbReference>
<protein>
    <recommendedName>
        <fullName evidence="3">DUF4375 domain-containing protein</fullName>
    </recommendedName>
</protein>
<dbReference type="EMBL" id="JAUSVF010000001">
    <property type="protein sequence ID" value="MDQ0319002.1"/>
    <property type="molecule type" value="Genomic_DNA"/>
</dbReference>
<reference evidence="1 2" key="1">
    <citation type="submission" date="2023-07" db="EMBL/GenBank/DDBJ databases">
        <title>Genomic Encyclopedia of Type Strains, Phase IV (KMG-IV): sequencing the most valuable type-strain genomes for metagenomic binning, comparative biology and taxonomic classification.</title>
        <authorList>
            <person name="Goeker M."/>
        </authorList>
    </citation>
    <scope>NUCLEOTIDE SEQUENCE [LARGE SCALE GENOMIC DNA]</scope>
    <source>
        <strain evidence="1 2">DSM 1112</strain>
    </source>
</reference>
<proteinExistence type="predicted"/>
<dbReference type="Proteomes" id="UP001230207">
    <property type="component" value="Unassembled WGS sequence"/>
</dbReference>